<feature type="compositionally biased region" description="Polar residues" evidence="1">
    <location>
        <begin position="190"/>
        <end position="200"/>
    </location>
</feature>
<feature type="compositionally biased region" description="Polar residues" evidence="1">
    <location>
        <begin position="417"/>
        <end position="445"/>
    </location>
</feature>
<feature type="compositionally biased region" description="Basic and acidic residues" evidence="1">
    <location>
        <begin position="62"/>
        <end position="83"/>
    </location>
</feature>
<feature type="compositionally biased region" description="Low complexity" evidence="1">
    <location>
        <begin position="272"/>
        <end position="283"/>
    </location>
</feature>
<dbReference type="InParanoid" id="A0A7C8IYA5"/>
<dbReference type="EMBL" id="WUBL01000008">
    <property type="protein sequence ID" value="KAF2972145.1"/>
    <property type="molecule type" value="Genomic_DNA"/>
</dbReference>
<comment type="caution">
    <text evidence="2">The sequence shown here is derived from an EMBL/GenBank/DDBJ whole genome shotgun (WGS) entry which is preliminary data.</text>
</comment>
<evidence type="ECO:0000313" key="3">
    <source>
        <dbReference type="Proteomes" id="UP000481858"/>
    </source>
</evidence>
<reference evidence="2 3" key="1">
    <citation type="submission" date="2019-12" db="EMBL/GenBank/DDBJ databases">
        <title>Draft genome sequence of the ascomycete Xylaria multiplex DSM 110363.</title>
        <authorList>
            <person name="Buettner E."/>
            <person name="Kellner H."/>
        </authorList>
    </citation>
    <scope>NUCLEOTIDE SEQUENCE [LARGE SCALE GENOMIC DNA]</scope>
    <source>
        <strain evidence="2 3">DSM 110363</strain>
    </source>
</reference>
<feature type="compositionally biased region" description="Polar residues" evidence="1">
    <location>
        <begin position="311"/>
        <end position="324"/>
    </location>
</feature>
<dbReference type="Proteomes" id="UP000481858">
    <property type="component" value="Unassembled WGS sequence"/>
</dbReference>
<feature type="compositionally biased region" description="Low complexity" evidence="1">
    <location>
        <begin position="349"/>
        <end position="371"/>
    </location>
</feature>
<accession>A0A7C8IYA5</accession>
<feature type="region of interest" description="Disordered" evidence="1">
    <location>
        <begin position="1"/>
        <end position="544"/>
    </location>
</feature>
<feature type="compositionally biased region" description="Low complexity" evidence="1">
    <location>
        <begin position="43"/>
        <end position="61"/>
    </location>
</feature>
<feature type="compositionally biased region" description="Polar residues" evidence="1">
    <location>
        <begin position="149"/>
        <end position="160"/>
    </location>
</feature>
<feature type="compositionally biased region" description="Polar residues" evidence="1">
    <location>
        <begin position="522"/>
        <end position="537"/>
    </location>
</feature>
<protein>
    <submittedName>
        <fullName evidence="2">Uncharacterized protein</fullName>
    </submittedName>
</protein>
<name>A0A7C8IYA5_9PEZI</name>
<sequence>MAEPPRPRAQAGPIARKPIAQLPTPPASVGLNTKTKAAKRKSSISSLLSAYSRSSSDWAQRSSHESDFTKESEPSYSPEREGLDSLPPVPSKKSVGIVNDTTSDKASEVTSYTIIDSFPPPPPLKDPSRPRTPSSTIRSTDGFKEGDVDSTSLSPESLRSGSPRAGREIWRRRASSKSDASLVIAELKLPSSNGSTASTSHPPPKKADPSSLLPPLPAKIDTSPALPLPPPPKQQQSSATLPPRTASLPGRNIRPIKKIEPSDQNDKMGNFSKLSKLRGLLKSGDSDDDSDTEPKREQNRLQKALKKSPKNNKQIEPQKSQNAPDINGNAEADKPKPPAKDNLMQQQRTLANASTTTAAGASLLPASVDASAPPPSEPPNESGKATNTGIARRPVGAAPARNLGQLESRVEPEKKSTTSPDVEDSSTQTPNVEHSSFQTPGTLQPRNPVGSLPHPRQRYNPSQRGPAPYPPSAYPHPPLHGNGPTPPAGRSPRSVSTPVQSSQAPSPAAPMTGLHRAPGAITTDNSISQPQFSTSVSPRIGEGPRKETFSAQELIASPRVSPAVLPSAAFLTQPLPPANERETATRDSGFDAGTVEEKDAAEKPMSDAAAAAVALFPAKQNWNVECTVDGVWPSGPLSERHYNCHVNHGKLLDSRNTYYPLACQTCGVADAERRFMCTFCNVRICMPCADLLVANGRNLKVVMGMLKAQNRIRDWDQYPKRGTAQEV</sequence>
<evidence type="ECO:0000256" key="1">
    <source>
        <dbReference type="SAM" id="MobiDB-lite"/>
    </source>
</evidence>
<gene>
    <name evidence="2" type="ORF">GQX73_g1454</name>
</gene>
<evidence type="ECO:0000313" key="2">
    <source>
        <dbReference type="EMBL" id="KAF2972145.1"/>
    </source>
</evidence>
<keyword evidence="3" id="KW-1185">Reference proteome</keyword>
<dbReference type="AlphaFoldDB" id="A0A7C8IYA5"/>
<feature type="compositionally biased region" description="Low complexity" evidence="1">
    <location>
        <begin position="131"/>
        <end position="140"/>
    </location>
</feature>
<dbReference type="OrthoDB" id="5425130at2759"/>
<proteinExistence type="predicted"/>
<feature type="compositionally biased region" description="Basic and acidic residues" evidence="1">
    <location>
        <begin position="257"/>
        <end position="266"/>
    </location>
</feature>
<feature type="compositionally biased region" description="Pro residues" evidence="1">
    <location>
        <begin position="467"/>
        <end position="489"/>
    </location>
</feature>
<organism evidence="2 3">
    <name type="scientific">Xylaria multiplex</name>
    <dbReference type="NCBI Taxonomy" id="323545"/>
    <lineage>
        <taxon>Eukaryota</taxon>
        <taxon>Fungi</taxon>
        <taxon>Dikarya</taxon>
        <taxon>Ascomycota</taxon>
        <taxon>Pezizomycotina</taxon>
        <taxon>Sordariomycetes</taxon>
        <taxon>Xylariomycetidae</taxon>
        <taxon>Xylariales</taxon>
        <taxon>Xylariaceae</taxon>
        <taxon>Xylaria</taxon>
    </lineage>
</organism>
<feature type="compositionally biased region" description="Polar residues" evidence="1">
    <location>
        <begin position="493"/>
        <end position="505"/>
    </location>
</feature>